<dbReference type="EMBL" id="LAZR01001282">
    <property type="protein sequence ID" value="KKN47332.1"/>
    <property type="molecule type" value="Genomic_DNA"/>
</dbReference>
<accession>A0A0F9RCY2</accession>
<organism evidence="1">
    <name type="scientific">marine sediment metagenome</name>
    <dbReference type="NCBI Taxonomy" id="412755"/>
    <lineage>
        <taxon>unclassified sequences</taxon>
        <taxon>metagenomes</taxon>
        <taxon>ecological metagenomes</taxon>
    </lineage>
</organism>
<dbReference type="AlphaFoldDB" id="A0A0F9RCY2"/>
<proteinExistence type="predicted"/>
<gene>
    <name evidence="1" type="ORF">LCGC14_0663910</name>
</gene>
<evidence type="ECO:0000313" key="1">
    <source>
        <dbReference type="EMBL" id="KKN47332.1"/>
    </source>
</evidence>
<reference evidence="1" key="1">
    <citation type="journal article" date="2015" name="Nature">
        <title>Complex archaea that bridge the gap between prokaryotes and eukaryotes.</title>
        <authorList>
            <person name="Spang A."/>
            <person name="Saw J.H."/>
            <person name="Jorgensen S.L."/>
            <person name="Zaremba-Niedzwiedzka K."/>
            <person name="Martijn J."/>
            <person name="Lind A.E."/>
            <person name="van Eijk R."/>
            <person name="Schleper C."/>
            <person name="Guy L."/>
            <person name="Ettema T.J."/>
        </authorList>
    </citation>
    <scope>NUCLEOTIDE SEQUENCE</scope>
</reference>
<name>A0A0F9RCY2_9ZZZZ</name>
<protein>
    <submittedName>
        <fullName evidence="1">Uncharacterized protein</fullName>
    </submittedName>
</protein>
<sequence>MKILDQKDITSDDIVKLDDNASISLLDQLLQYEFQTNNLSLSALTLCSDPNIPDGGIDASIDEEMPEKLDFIPPGISMFQFKATSNYNARKELCMKSKKKDHPNLKPLIKEYLDKGATYVLINTKRRYTSKQKQELKKSIQEVFDKCGFKRNNKIRIYSADDITRWYSKFRMLQMKKGINQTQMAYFECINALEKILKYCFEYKENYFTNRSKIPKDTGEIIRFLEKLKYNNQLLERLGITYTQEKKKFTLTRAMMTVKGKGIFIFIDCENMLKIKLKIYNYEVEGVITIELNGKDTQNYSEISNILNCLRKKIECY</sequence>
<comment type="caution">
    <text evidence="1">The sequence shown here is derived from an EMBL/GenBank/DDBJ whole genome shotgun (WGS) entry which is preliminary data.</text>
</comment>